<organism evidence="1 2">
    <name type="scientific">Panagrellus redivivus</name>
    <name type="common">Microworm</name>
    <dbReference type="NCBI Taxonomy" id="6233"/>
    <lineage>
        <taxon>Eukaryota</taxon>
        <taxon>Metazoa</taxon>
        <taxon>Ecdysozoa</taxon>
        <taxon>Nematoda</taxon>
        <taxon>Chromadorea</taxon>
        <taxon>Rhabditida</taxon>
        <taxon>Tylenchina</taxon>
        <taxon>Panagrolaimomorpha</taxon>
        <taxon>Panagrolaimoidea</taxon>
        <taxon>Panagrolaimidae</taxon>
        <taxon>Panagrellus</taxon>
    </lineage>
</organism>
<dbReference type="WBParaSite" id="Pan_g8866.t1">
    <property type="protein sequence ID" value="Pan_g8866.t1"/>
    <property type="gene ID" value="Pan_g8866"/>
</dbReference>
<evidence type="ECO:0000313" key="1">
    <source>
        <dbReference type="Proteomes" id="UP000492821"/>
    </source>
</evidence>
<keyword evidence="1" id="KW-1185">Reference proteome</keyword>
<name>A0A7E4W968_PANRE</name>
<protein>
    <submittedName>
        <fullName evidence="2">Bestrophin homolog</fullName>
    </submittedName>
</protein>
<proteinExistence type="predicted"/>
<reference evidence="2" key="2">
    <citation type="submission" date="2020-10" db="UniProtKB">
        <authorList>
            <consortium name="WormBaseParasite"/>
        </authorList>
    </citation>
    <scope>IDENTIFICATION</scope>
</reference>
<evidence type="ECO:0000313" key="2">
    <source>
        <dbReference type="WBParaSite" id="Pan_g8866.t1"/>
    </source>
</evidence>
<reference evidence="1" key="1">
    <citation type="journal article" date="2013" name="Genetics">
        <title>The draft genome and transcriptome of Panagrellus redivivus are shaped by the harsh demands of a free-living lifestyle.</title>
        <authorList>
            <person name="Srinivasan J."/>
            <person name="Dillman A.R."/>
            <person name="Macchietto M.G."/>
            <person name="Heikkinen L."/>
            <person name="Lakso M."/>
            <person name="Fracchia K.M."/>
            <person name="Antoshechkin I."/>
            <person name="Mortazavi A."/>
            <person name="Wong G."/>
            <person name="Sternberg P.W."/>
        </authorList>
    </citation>
    <scope>NUCLEOTIDE SEQUENCE [LARGE SCALE GENOMIC DNA]</scope>
    <source>
        <strain evidence="1">MT8872</strain>
    </source>
</reference>
<dbReference type="Proteomes" id="UP000492821">
    <property type="component" value="Unassembled WGS sequence"/>
</dbReference>
<accession>A0A7E4W968</accession>
<dbReference type="AlphaFoldDB" id="A0A7E4W968"/>
<sequence>MPTIRLLWASDKEDGEGVAARASSLFGHRELEASKSSLFLHQVAAILYRFFENAYRNKIRTLFPIVFDALLFSFIAFGSSSTTVRQERDLSLINQEALTIPMQLSQDEKIAGEFCYIGHGHQHE</sequence>